<sequence length="495" mass="54296">MKFTKMLFRFAYSFKSAVCKTSSRVQEFVSSRSDIVELCFQFAAHQAIVKSLLRLVVDLEQTAGQMAEHAEEVSAAGCDLADVVEVQTAGIEAGVAYVEELLAEVQGYKEKRMWFEGELQEKDDCIAYLEAEVAKLAAAYEDEQACVKKEMRSKERTIFEQQVEIATLRAASKVEQTQIKDNIARTAEYEMHLLKTSNAHATRERVHTQTIAAQAEDIKSLSAMIEILQVNATAVLVNQTAEDAAAVATTKGLRKKIRGLEGKISAYQDSDARAAAQLVKHTKTIASQAEEISRLTTDLKRLNQCVVESAAQAVVKQLHVTEQVKDLERRIAEREKELERTRRASENTVKHLADRHVKELAHARGGSLAIKEPDASMGDLNPTSANLSTSSVCIGESVSRCFNTMRQSPEGNFSMDCGYHFATQFTVPVNSPLAQASIAAPAPFVRDQRKITEEPETVQEFAPGTGNSTLASVDGSPQNSPLGSSLVAVSRVSRP</sequence>
<feature type="compositionally biased region" description="Polar residues" evidence="2">
    <location>
        <begin position="465"/>
        <end position="483"/>
    </location>
</feature>
<dbReference type="AlphaFoldDB" id="A0AAD7IC59"/>
<evidence type="ECO:0000313" key="4">
    <source>
        <dbReference type="Proteomes" id="UP001215598"/>
    </source>
</evidence>
<keyword evidence="1" id="KW-0175">Coiled coil</keyword>
<evidence type="ECO:0000256" key="2">
    <source>
        <dbReference type="SAM" id="MobiDB-lite"/>
    </source>
</evidence>
<feature type="region of interest" description="Disordered" evidence="2">
    <location>
        <begin position="455"/>
        <end position="495"/>
    </location>
</feature>
<protein>
    <submittedName>
        <fullName evidence="3">Uncharacterized protein</fullName>
    </submittedName>
</protein>
<reference evidence="3" key="1">
    <citation type="submission" date="2023-03" db="EMBL/GenBank/DDBJ databases">
        <title>Massive genome expansion in bonnet fungi (Mycena s.s.) driven by repeated elements and novel gene families across ecological guilds.</title>
        <authorList>
            <consortium name="Lawrence Berkeley National Laboratory"/>
            <person name="Harder C.B."/>
            <person name="Miyauchi S."/>
            <person name="Viragh M."/>
            <person name="Kuo A."/>
            <person name="Thoen E."/>
            <person name="Andreopoulos B."/>
            <person name="Lu D."/>
            <person name="Skrede I."/>
            <person name="Drula E."/>
            <person name="Henrissat B."/>
            <person name="Morin E."/>
            <person name="Kohler A."/>
            <person name="Barry K."/>
            <person name="LaButti K."/>
            <person name="Morin E."/>
            <person name="Salamov A."/>
            <person name="Lipzen A."/>
            <person name="Mereny Z."/>
            <person name="Hegedus B."/>
            <person name="Baldrian P."/>
            <person name="Stursova M."/>
            <person name="Weitz H."/>
            <person name="Taylor A."/>
            <person name="Grigoriev I.V."/>
            <person name="Nagy L.G."/>
            <person name="Martin F."/>
            <person name="Kauserud H."/>
        </authorList>
    </citation>
    <scope>NUCLEOTIDE SEQUENCE</scope>
    <source>
        <strain evidence="3">CBHHK182m</strain>
    </source>
</reference>
<name>A0AAD7IC59_9AGAR</name>
<evidence type="ECO:0000256" key="1">
    <source>
        <dbReference type="SAM" id="Coils"/>
    </source>
</evidence>
<accession>A0AAD7IC59</accession>
<feature type="coiled-coil region" evidence="1">
    <location>
        <begin position="317"/>
        <end position="355"/>
    </location>
</feature>
<dbReference type="Proteomes" id="UP001215598">
    <property type="component" value="Unassembled WGS sequence"/>
</dbReference>
<dbReference type="EMBL" id="JARKIB010000105">
    <property type="protein sequence ID" value="KAJ7739820.1"/>
    <property type="molecule type" value="Genomic_DNA"/>
</dbReference>
<gene>
    <name evidence="3" type="ORF">B0H16DRAFT_1758385</name>
</gene>
<comment type="caution">
    <text evidence="3">The sequence shown here is derived from an EMBL/GenBank/DDBJ whole genome shotgun (WGS) entry which is preliminary data.</text>
</comment>
<keyword evidence="4" id="KW-1185">Reference proteome</keyword>
<organism evidence="3 4">
    <name type="scientific">Mycena metata</name>
    <dbReference type="NCBI Taxonomy" id="1033252"/>
    <lineage>
        <taxon>Eukaryota</taxon>
        <taxon>Fungi</taxon>
        <taxon>Dikarya</taxon>
        <taxon>Basidiomycota</taxon>
        <taxon>Agaricomycotina</taxon>
        <taxon>Agaricomycetes</taxon>
        <taxon>Agaricomycetidae</taxon>
        <taxon>Agaricales</taxon>
        <taxon>Marasmiineae</taxon>
        <taxon>Mycenaceae</taxon>
        <taxon>Mycena</taxon>
    </lineage>
</organism>
<evidence type="ECO:0000313" key="3">
    <source>
        <dbReference type="EMBL" id="KAJ7739820.1"/>
    </source>
</evidence>
<proteinExistence type="predicted"/>